<proteinExistence type="predicted"/>
<keyword evidence="1" id="KW-0732">Signal</keyword>
<protein>
    <recommendedName>
        <fullName evidence="2">DUF4397 domain-containing protein</fullName>
    </recommendedName>
</protein>
<gene>
    <name evidence="3" type="ORF">GCM10023092_01450</name>
</gene>
<dbReference type="Pfam" id="PF14344">
    <property type="entry name" value="DUF4397"/>
    <property type="match status" value="1"/>
</dbReference>
<sequence>MKKQLKMAAMAVLSCSALFWSCKKDEAPKQYAKLNVFNMSPDAPGFNVQSDSTIVGPYVLLYGANTGYLNIEAGNRNLLMTTYRLDSVDTVAYRIPANLAVNQSFSLFLVDSFSKKSSLLVNDKLDSLSKTRAHLRFINLCPDTLRRADLVMAADSSTIFGNMFFRDVTSFREMMPGDYKWKVRYMLGDMDTMWLDIPLKVMNAGKAYTVILQGFIDGTGKQALQTQVATNQE</sequence>
<comment type="caution">
    <text evidence="3">The sequence shown here is derived from an EMBL/GenBank/DDBJ whole genome shotgun (WGS) entry which is preliminary data.</text>
</comment>
<organism evidence="3 4">
    <name type="scientific">Rurimicrobium arvi</name>
    <dbReference type="NCBI Taxonomy" id="2049916"/>
    <lineage>
        <taxon>Bacteria</taxon>
        <taxon>Pseudomonadati</taxon>
        <taxon>Bacteroidota</taxon>
        <taxon>Chitinophagia</taxon>
        <taxon>Chitinophagales</taxon>
        <taxon>Chitinophagaceae</taxon>
        <taxon>Rurimicrobium</taxon>
    </lineage>
</organism>
<evidence type="ECO:0000313" key="4">
    <source>
        <dbReference type="Proteomes" id="UP001501410"/>
    </source>
</evidence>
<feature type="signal peptide" evidence="1">
    <location>
        <begin position="1"/>
        <end position="19"/>
    </location>
</feature>
<feature type="domain" description="DUF4397" evidence="2">
    <location>
        <begin position="32"/>
        <end position="144"/>
    </location>
</feature>
<evidence type="ECO:0000313" key="3">
    <source>
        <dbReference type="EMBL" id="GAA4448619.1"/>
    </source>
</evidence>
<keyword evidence="4" id="KW-1185">Reference proteome</keyword>
<evidence type="ECO:0000259" key="2">
    <source>
        <dbReference type="Pfam" id="PF14344"/>
    </source>
</evidence>
<dbReference type="Proteomes" id="UP001501410">
    <property type="component" value="Unassembled WGS sequence"/>
</dbReference>
<reference evidence="4" key="1">
    <citation type="journal article" date="2019" name="Int. J. Syst. Evol. Microbiol.">
        <title>The Global Catalogue of Microorganisms (GCM) 10K type strain sequencing project: providing services to taxonomists for standard genome sequencing and annotation.</title>
        <authorList>
            <consortium name="The Broad Institute Genomics Platform"/>
            <consortium name="The Broad Institute Genome Sequencing Center for Infectious Disease"/>
            <person name="Wu L."/>
            <person name="Ma J."/>
        </authorList>
    </citation>
    <scope>NUCLEOTIDE SEQUENCE [LARGE SCALE GENOMIC DNA]</scope>
    <source>
        <strain evidence="4">JCM 31921</strain>
    </source>
</reference>
<dbReference type="InterPro" id="IPR025510">
    <property type="entry name" value="DUF4397"/>
</dbReference>
<evidence type="ECO:0000256" key="1">
    <source>
        <dbReference type="SAM" id="SignalP"/>
    </source>
</evidence>
<accession>A0ABP8MFJ0</accession>
<name>A0ABP8MFJ0_9BACT</name>
<dbReference type="RefSeq" id="WP_344821664.1">
    <property type="nucleotide sequence ID" value="NZ_BAABEZ010000001.1"/>
</dbReference>
<feature type="chain" id="PRO_5045828244" description="DUF4397 domain-containing protein" evidence="1">
    <location>
        <begin position="20"/>
        <end position="233"/>
    </location>
</feature>
<dbReference type="EMBL" id="BAABEZ010000001">
    <property type="protein sequence ID" value="GAA4448619.1"/>
    <property type="molecule type" value="Genomic_DNA"/>
</dbReference>